<dbReference type="Pfam" id="PF03883">
    <property type="entry name" value="H2O2_YaaD"/>
    <property type="match status" value="1"/>
</dbReference>
<dbReference type="Proteomes" id="UP000612352">
    <property type="component" value="Unassembled WGS sequence"/>
</dbReference>
<organism evidence="2 3">
    <name type="scientific">Brachybacterium halotolerans</name>
    <dbReference type="NCBI Taxonomy" id="2795215"/>
    <lineage>
        <taxon>Bacteria</taxon>
        <taxon>Bacillati</taxon>
        <taxon>Actinomycetota</taxon>
        <taxon>Actinomycetes</taxon>
        <taxon>Micrococcales</taxon>
        <taxon>Dermabacteraceae</taxon>
        <taxon>Brachybacterium</taxon>
    </lineage>
</organism>
<dbReference type="PANTHER" id="PTHR30283">
    <property type="entry name" value="PEROXIDE STRESS RESPONSE PROTEIN YAAA"/>
    <property type="match status" value="1"/>
</dbReference>
<dbReference type="PANTHER" id="PTHR30283:SF4">
    <property type="entry name" value="PEROXIDE STRESS RESISTANCE PROTEIN YAAA"/>
    <property type="match status" value="1"/>
</dbReference>
<dbReference type="EMBL" id="JAEDAJ010000001">
    <property type="protein sequence ID" value="MBK0330099.1"/>
    <property type="molecule type" value="Genomic_DNA"/>
</dbReference>
<dbReference type="InterPro" id="IPR005583">
    <property type="entry name" value="YaaA"/>
</dbReference>
<protein>
    <submittedName>
        <fullName evidence="2">Peroxide stress protein YaaA</fullName>
    </submittedName>
</protein>
<sequence>MLILLPPSETKTRPEASAPPLALDELAHPPLQVPRERMLRAARATARGRTAAEDLGVPASAPDLVERMASIDEEPAAAPLSVYSGVLFDQLGDARPGPDRRVLVQSALLGLVDAGIDRIPAYRLSAGSRVHRLGKAASWWRAHLSPLVPGILEEVAASPSPFVLDCRSGSYRTMMPVKARTGVHVLEVAPVKESGGKRTVISHDAKRFRGLLTRTLLEDPRPLPDEATLIAFLEEVFAGQLGIEIEGSRLVLVDRPE</sequence>
<evidence type="ECO:0000256" key="1">
    <source>
        <dbReference type="SAM" id="MobiDB-lite"/>
    </source>
</evidence>
<evidence type="ECO:0000313" key="2">
    <source>
        <dbReference type="EMBL" id="MBK0330099.1"/>
    </source>
</evidence>
<accession>A0ABS1B625</accession>
<evidence type="ECO:0000313" key="3">
    <source>
        <dbReference type="Proteomes" id="UP000612352"/>
    </source>
</evidence>
<reference evidence="2 3" key="1">
    <citation type="submission" date="2020-12" db="EMBL/GenBank/DDBJ databases">
        <title>Brachybacterium sp. MASK1Z-5, whole genome shotgun sequence.</title>
        <authorList>
            <person name="Tuo L."/>
        </authorList>
    </citation>
    <scope>NUCLEOTIDE SEQUENCE [LARGE SCALE GENOMIC DNA]</scope>
    <source>
        <strain evidence="2 3">MASK1Z-5</strain>
    </source>
</reference>
<proteinExistence type="predicted"/>
<comment type="caution">
    <text evidence="2">The sequence shown here is derived from an EMBL/GenBank/DDBJ whole genome shotgun (WGS) entry which is preliminary data.</text>
</comment>
<name>A0ABS1B625_9MICO</name>
<feature type="region of interest" description="Disordered" evidence="1">
    <location>
        <begin position="1"/>
        <end position="22"/>
    </location>
</feature>
<dbReference type="RefSeq" id="WP_200500756.1">
    <property type="nucleotide sequence ID" value="NZ_JAEDAJ010000001.1"/>
</dbReference>
<gene>
    <name evidence="2" type="primary">yaaA</name>
    <name evidence="2" type="ORF">I8D64_01595</name>
</gene>
<keyword evidence="3" id="KW-1185">Reference proteome</keyword>